<dbReference type="AlphaFoldDB" id="A0AAP8SLZ4"/>
<proteinExistence type="predicted"/>
<evidence type="ECO:0000313" key="1">
    <source>
        <dbReference type="EMBL" id="PLW85022.1"/>
    </source>
</evidence>
<sequence>MNGNAVTQFRRAGRRGRCPCCARELPLTFHHLIPRKLHRRKHYQRHYDKATLAKGIYVCRDCHDGIHRAYSEMELAKGLATPEALLSDPELARHFAWVSRQRRRS</sequence>
<dbReference type="KEGG" id="hja:BST95_01670"/>
<accession>A0AAP8SLZ4</accession>
<organism evidence="1 2">
    <name type="scientific">Halioglobus japonicus</name>
    <dbReference type="NCBI Taxonomy" id="930805"/>
    <lineage>
        <taxon>Bacteria</taxon>
        <taxon>Pseudomonadati</taxon>
        <taxon>Pseudomonadota</taxon>
        <taxon>Gammaproteobacteria</taxon>
        <taxon>Cellvibrionales</taxon>
        <taxon>Halieaceae</taxon>
        <taxon>Halioglobus</taxon>
    </lineage>
</organism>
<reference evidence="1 2" key="1">
    <citation type="submission" date="2018-01" db="EMBL/GenBank/DDBJ databases">
        <title>The draft genome sequence of Halioglobus japonicus S1-36.</title>
        <authorList>
            <person name="Du Z.-J."/>
            <person name="Shi M.-J."/>
        </authorList>
    </citation>
    <scope>NUCLEOTIDE SEQUENCE [LARGE SCALE GENOMIC DNA]</scope>
    <source>
        <strain evidence="1 2">S1-36</strain>
    </source>
</reference>
<keyword evidence="2" id="KW-1185">Reference proteome</keyword>
<evidence type="ECO:0000313" key="2">
    <source>
        <dbReference type="Proteomes" id="UP000235162"/>
    </source>
</evidence>
<gene>
    <name evidence="1" type="ORF">C0029_15935</name>
</gene>
<name>A0AAP8SLZ4_9GAMM</name>
<evidence type="ECO:0008006" key="3">
    <source>
        <dbReference type="Google" id="ProtNLM"/>
    </source>
</evidence>
<dbReference type="PANTHER" id="PTHR37827:SF1">
    <property type="entry name" value="HNH DOMAIN-CONTAINING PROTEIN"/>
    <property type="match status" value="1"/>
</dbReference>
<dbReference type="EMBL" id="PKUR01000004">
    <property type="protein sequence ID" value="PLW85022.1"/>
    <property type="molecule type" value="Genomic_DNA"/>
</dbReference>
<comment type="caution">
    <text evidence="1">The sequence shown here is derived from an EMBL/GenBank/DDBJ whole genome shotgun (WGS) entry which is preliminary data.</text>
</comment>
<protein>
    <recommendedName>
        <fullName evidence="3">HNH endonuclease</fullName>
    </recommendedName>
</protein>
<dbReference type="RefSeq" id="WP_084197881.1">
    <property type="nucleotide sequence ID" value="NZ_BMYL01000004.1"/>
</dbReference>
<dbReference type="PANTHER" id="PTHR37827">
    <property type="entry name" value="TUDOR DOMAIN-CONTAINING PROTEIN"/>
    <property type="match status" value="1"/>
</dbReference>
<dbReference type="Proteomes" id="UP000235162">
    <property type="component" value="Unassembled WGS sequence"/>
</dbReference>